<dbReference type="EMBL" id="VTPC01089963">
    <property type="protein sequence ID" value="KAF2885351.1"/>
    <property type="molecule type" value="Genomic_DNA"/>
</dbReference>
<dbReference type="AlphaFoldDB" id="A0A8K0CGR4"/>
<name>A0A8K0CGR4_IGNLU</name>
<sequence>MRAIKRSNGLTHGRGLADSTLVRWIALMPIADDIIDQAKHFNFKQAAEDANTLIATSAVDVVQYSNCVVVVGNDTDLLVILTASVLLSPQHLSTEAKQKQTRRCLYCTNVQIEIPILDPDNCDIDCDDILEERRRHLDDDLNNEEMEKLDFM</sequence>
<accession>A0A8K0CGR4</accession>
<protein>
    <submittedName>
        <fullName evidence="1">Uncharacterized protein</fullName>
    </submittedName>
</protein>
<reference evidence="1" key="1">
    <citation type="submission" date="2019-08" db="EMBL/GenBank/DDBJ databases">
        <title>The genome of the North American firefly Photinus pyralis.</title>
        <authorList>
            <consortium name="Photinus pyralis genome working group"/>
            <person name="Fallon T.R."/>
            <person name="Sander Lower S.E."/>
            <person name="Weng J.-K."/>
        </authorList>
    </citation>
    <scope>NUCLEOTIDE SEQUENCE</scope>
    <source>
        <strain evidence="1">TRF0915ILg1</strain>
        <tissue evidence="1">Whole body</tissue>
    </source>
</reference>
<organism evidence="1 2">
    <name type="scientific">Ignelater luminosus</name>
    <name type="common">Cucubano</name>
    <name type="synonym">Pyrophorus luminosus</name>
    <dbReference type="NCBI Taxonomy" id="2038154"/>
    <lineage>
        <taxon>Eukaryota</taxon>
        <taxon>Metazoa</taxon>
        <taxon>Ecdysozoa</taxon>
        <taxon>Arthropoda</taxon>
        <taxon>Hexapoda</taxon>
        <taxon>Insecta</taxon>
        <taxon>Pterygota</taxon>
        <taxon>Neoptera</taxon>
        <taxon>Endopterygota</taxon>
        <taxon>Coleoptera</taxon>
        <taxon>Polyphaga</taxon>
        <taxon>Elateriformia</taxon>
        <taxon>Elateroidea</taxon>
        <taxon>Elateridae</taxon>
        <taxon>Agrypninae</taxon>
        <taxon>Pyrophorini</taxon>
        <taxon>Ignelater</taxon>
    </lineage>
</organism>
<proteinExistence type="predicted"/>
<comment type="caution">
    <text evidence="1">The sequence shown here is derived from an EMBL/GenBank/DDBJ whole genome shotgun (WGS) entry which is preliminary data.</text>
</comment>
<evidence type="ECO:0000313" key="1">
    <source>
        <dbReference type="EMBL" id="KAF2885351.1"/>
    </source>
</evidence>
<evidence type="ECO:0000313" key="2">
    <source>
        <dbReference type="Proteomes" id="UP000801492"/>
    </source>
</evidence>
<gene>
    <name evidence="1" type="ORF">ILUMI_20820</name>
</gene>
<keyword evidence="2" id="KW-1185">Reference proteome</keyword>
<dbReference type="Proteomes" id="UP000801492">
    <property type="component" value="Unassembled WGS sequence"/>
</dbReference>